<keyword evidence="2" id="KW-0378">Hydrolase</keyword>
<keyword evidence="2" id="KW-0031">Aminopeptidase</keyword>
<evidence type="ECO:0000313" key="2">
    <source>
        <dbReference type="EMBL" id="GAA5143542.1"/>
    </source>
</evidence>
<reference evidence="3" key="1">
    <citation type="journal article" date="2019" name="Int. J. Syst. Evol. Microbiol.">
        <title>The Global Catalogue of Microorganisms (GCM) 10K type strain sequencing project: providing services to taxonomists for standard genome sequencing and annotation.</title>
        <authorList>
            <consortium name="The Broad Institute Genomics Platform"/>
            <consortium name="The Broad Institute Genome Sequencing Center for Infectious Disease"/>
            <person name="Wu L."/>
            <person name="Ma J."/>
        </authorList>
    </citation>
    <scope>NUCLEOTIDE SEQUENCE [LARGE SCALE GENOMIC DNA]</scope>
    <source>
        <strain evidence="3">JCM 18053</strain>
    </source>
</reference>
<keyword evidence="2" id="KW-0645">Protease</keyword>
<feature type="transmembrane region" description="Helical" evidence="1">
    <location>
        <begin position="13"/>
        <end position="35"/>
    </location>
</feature>
<protein>
    <submittedName>
        <fullName evidence="2">Aminopeptidase</fullName>
    </submittedName>
</protein>
<keyword evidence="1" id="KW-0472">Membrane</keyword>
<proteinExistence type="predicted"/>
<keyword evidence="3" id="KW-1185">Reference proteome</keyword>
<dbReference type="PROSITE" id="PS51257">
    <property type="entry name" value="PROKAR_LIPOPROTEIN"/>
    <property type="match status" value="1"/>
</dbReference>
<keyword evidence="1" id="KW-0812">Transmembrane</keyword>
<dbReference type="Proteomes" id="UP001499852">
    <property type="component" value="Unassembled WGS sequence"/>
</dbReference>
<dbReference type="EMBL" id="BAABIA010000006">
    <property type="protein sequence ID" value="GAA5143542.1"/>
    <property type="molecule type" value="Genomic_DNA"/>
</dbReference>
<accession>A0ABP9PAM6</accession>
<gene>
    <name evidence="2" type="ORF">GCM10023213_31610</name>
</gene>
<dbReference type="PIRSF" id="PIRSF029285">
    <property type="entry name" value="Aminopept"/>
    <property type="match status" value="1"/>
</dbReference>
<name>A0ABP9PAM6_9BACT</name>
<keyword evidence="1" id="KW-1133">Transmembrane helix</keyword>
<evidence type="ECO:0000256" key="1">
    <source>
        <dbReference type="SAM" id="Phobius"/>
    </source>
</evidence>
<evidence type="ECO:0000313" key="3">
    <source>
        <dbReference type="Proteomes" id="UP001499852"/>
    </source>
</evidence>
<comment type="caution">
    <text evidence="2">The sequence shown here is derived from an EMBL/GenBank/DDBJ whole genome shotgun (WGS) entry which is preliminary data.</text>
</comment>
<sequence>MTGKGNNLDTSDLWRWFFGLLLSVGLTSCSTVGFYSQALRGQTEILSKARPVAEVLADPTSKPLLKEKLTTVAKIRQYAQEDLGLPAEGQYDRYTNLGRRYVVWVIFATPEFSVEAKRWWYPLVGSVKYRGFFQEAKAEKEAEKLRAQGLDVYLGGVEAYSTLGYLRDPLLNTFLGRDDASLAELIFHELTHQRVYLAGDTDFNEALATAVGREGTRRWLRSQGRWKDLAQYEKEMRVEKEFIREVLQTRTEVAALYARKDLDEKAMREGKQAAFARMKLRLEAMNRRQGGSLKLDRWFQKPMNNARLNTLATYYDLVPAFEARLRAHGGDIEAFLKEMEGLKPLAPMERRAKIQPSPAR</sequence>
<dbReference type="Pfam" id="PF10023">
    <property type="entry name" value="Aminopep"/>
    <property type="match status" value="1"/>
</dbReference>
<dbReference type="InterPro" id="IPR014553">
    <property type="entry name" value="Aminopept"/>
</dbReference>
<organism evidence="2 3">
    <name type="scientific">Prosthecobacter algae</name>
    <dbReference type="NCBI Taxonomy" id="1144682"/>
    <lineage>
        <taxon>Bacteria</taxon>
        <taxon>Pseudomonadati</taxon>
        <taxon>Verrucomicrobiota</taxon>
        <taxon>Verrucomicrobiia</taxon>
        <taxon>Verrucomicrobiales</taxon>
        <taxon>Verrucomicrobiaceae</taxon>
        <taxon>Prosthecobacter</taxon>
    </lineage>
</organism>
<dbReference type="GO" id="GO:0004177">
    <property type="term" value="F:aminopeptidase activity"/>
    <property type="evidence" value="ECO:0007669"/>
    <property type="project" value="UniProtKB-KW"/>
</dbReference>